<dbReference type="GO" id="GO:0005737">
    <property type="term" value="C:cytoplasm"/>
    <property type="evidence" value="ECO:0007669"/>
    <property type="project" value="TreeGrafter"/>
</dbReference>
<dbReference type="PANTHER" id="PTHR14593:SF5">
    <property type="entry name" value="WD REPEAT-CONTAINING PROTEIN 11"/>
    <property type="match status" value="1"/>
</dbReference>
<dbReference type="RefSeq" id="XP_068356454.1">
    <property type="nucleotide sequence ID" value="XM_068506700.1"/>
</dbReference>
<dbReference type="VEuPathDB" id="TrichDB:TRFO_29294"/>
<dbReference type="AlphaFoldDB" id="A0A1J4K0Q4"/>
<dbReference type="InterPro" id="IPR039694">
    <property type="entry name" value="WDR11"/>
</dbReference>
<feature type="domain" description="Anaphase-promoting complex subunit 4-like WD40" evidence="1">
    <location>
        <begin position="58"/>
        <end position="114"/>
    </location>
</feature>
<proteinExistence type="predicted"/>
<accession>A0A1J4K0Q4</accession>
<dbReference type="Proteomes" id="UP000179807">
    <property type="component" value="Unassembled WGS sequence"/>
</dbReference>
<dbReference type="InterPro" id="IPR015943">
    <property type="entry name" value="WD40/YVTN_repeat-like_dom_sf"/>
</dbReference>
<dbReference type="SUPFAM" id="SSF50978">
    <property type="entry name" value="WD40 repeat-like"/>
    <property type="match status" value="2"/>
</dbReference>
<dbReference type="GeneID" id="94841404"/>
<evidence type="ECO:0000313" key="2">
    <source>
        <dbReference type="EMBL" id="OHT03318.1"/>
    </source>
</evidence>
<keyword evidence="3" id="KW-1185">Reference proteome</keyword>
<reference evidence="2" key="1">
    <citation type="submission" date="2016-10" db="EMBL/GenBank/DDBJ databases">
        <authorList>
            <person name="Benchimol M."/>
            <person name="Almeida L.G."/>
            <person name="Vasconcelos A.T."/>
            <person name="Perreira-Neves A."/>
            <person name="Rosa I.A."/>
            <person name="Tasca T."/>
            <person name="Bogo M.R."/>
            <person name="de Souza W."/>
        </authorList>
    </citation>
    <scope>NUCLEOTIDE SEQUENCE [LARGE SCALE GENOMIC DNA]</scope>
    <source>
        <strain evidence="2">K</strain>
    </source>
</reference>
<dbReference type="Gene3D" id="2.130.10.10">
    <property type="entry name" value="YVTN repeat-like/Quinoprotein amine dehydrogenase"/>
    <property type="match status" value="1"/>
</dbReference>
<dbReference type="Pfam" id="PF12894">
    <property type="entry name" value="ANAPC4_WD40"/>
    <property type="match status" value="1"/>
</dbReference>
<dbReference type="EMBL" id="MLAK01000831">
    <property type="protein sequence ID" value="OHT03318.1"/>
    <property type="molecule type" value="Genomic_DNA"/>
</dbReference>
<organism evidence="2 3">
    <name type="scientific">Tritrichomonas foetus</name>
    <dbReference type="NCBI Taxonomy" id="1144522"/>
    <lineage>
        <taxon>Eukaryota</taxon>
        <taxon>Metamonada</taxon>
        <taxon>Parabasalia</taxon>
        <taxon>Tritrichomonadida</taxon>
        <taxon>Tritrichomonadidae</taxon>
        <taxon>Tritrichomonas</taxon>
    </lineage>
</organism>
<dbReference type="InterPro" id="IPR024977">
    <property type="entry name" value="Apc4-like_WD40_dom"/>
</dbReference>
<sequence>MVNIANQLIPHFPPEYIPQNSKAIDFCDEFVACATGFCVHFAYLKGNQLTRAYSFPISTYPITSLRFHQKTHRLAVGNSIGTVYLFDVNKRAIIARAASNSRDDDCVLCLQWHHDELFALYQNQKLISYTFSPTFSDASKQLSHFVCLWSTSLPASHSRMSIDPHNSDKILFSGSSATFSVFKLSETGGPPSPLLRLVTLNGAGNINDAVWSLHLPNYIFLLTDTELFIFDSSNQGITSMTQHQRSASSFSSLLQFATNDKRLLILHKSGSISVLNVQVPPYLITFNGEVNYKHRNQTYVNFSKDYGNDDFVILWFAPLGLCVYDANRKRVVSMCPLFTSGITSFDTDGISIVYGTKSGNVIYCDLFDTDRANVFSVSEDTVTFVNLCPARNRIYWHTPSRIGVVDLSLRQIQIFSSRASPVTKAIGSFQGCLIVQRAPSVLGIYINDKEQPILLNNAAIDFCFNEGNASFDEGEFAILHENKEILFYKYSGTKVTPVFRLQKAFAASQSPSCVAWYDKTVVIGTQEGTVYSYNISRVHGKRKITLVASTTQNSPIVKLSVTEQNNNVFGLTSDNRLFMNIKDSLICPKKVVQFYPVSSELVLTLSPSGYLQFLTSPKFSQLSTQSKILPLPSPKFFLTEKLKDPTSEPYFSLDARDAWLILRNQTPLRLKAAAAASPDSKIFEEIVYELLNHSNLDPSNKMELLFPSLLYANRFTEASDALLAVDVNEKRYLYCILLASLAIGFDKKIGEKQKTRLKMSALALFTSEKYEDGAMLLRLARLDKAAVDYLLESQQLNIAMRFVRSSLEDEEKREMMIRCGGFLLQKGNMKQAVPFFAGCGEFHPLLFVLFSMQEIADCFFIKRYAEKNGLLKPLNENITKAVGTIMPLDELCHVIDAEFKSLLYHNDIDVNLYFTE</sequence>
<dbReference type="PANTHER" id="PTHR14593">
    <property type="entry name" value="WD REPEAT-CONTAINING PROTEIN 11"/>
    <property type="match status" value="1"/>
</dbReference>
<comment type="caution">
    <text evidence="2">The sequence shown here is derived from an EMBL/GenBank/DDBJ whole genome shotgun (WGS) entry which is preliminary data.</text>
</comment>
<evidence type="ECO:0000313" key="3">
    <source>
        <dbReference type="Proteomes" id="UP000179807"/>
    </source>
</evidence>
<evidence type="ECO:0000259" key="1">
    <source>
        <dbReference type="Pfam" id="PF12894"/>
    </source>
</evidence>
<protein>
    <recommendedName>
        <fullName evidence="1">Anaphase-promoting complex subunit 4-like WD40 domain-containing protein</fullName>
    </recommendedName>
</protein>
<name>A0A1J4K0Q4_9EUKA</name>
<gene>
    <name evidence="2" type="ORF">TRFO_29294</name>
</gene>
<dbReference type="InterPro" id="IPR036322">
    <property type="entry name" value="WD40_repeat_dom_sf"/>
</dbReference>